<reference evidence="1" key="1">
    <citation type="submission" date="2018-05" db="EMBL/GenBank/DDBJ databases">
        <authorList>
            <person name="Lanie J.A."/>
            <person name="Ng W.-L."/>
            <person name="Kazmierczak K.M."/>
            <person name="Andrzejewski T.M."/>
            <person name="Davidsen T.M."/>
            <person name="Wayne K.J."/>
            <person name="Tettelin H."/>
            <person name="Glass J.I."/>
            <person name="Rusch D."/>
            <person name="Podicherti R."/>
            <person name="Tsui H.-C.T."/>
            <person name="Winkler M.E."/>
        </authorList>
    </citation>
    <scope>NUCLEOTIDE SEQUENCE</scope>
</reference>
<feature type="non-terminal residue" evidence="1">
    <location>
        <position position="25"/>
    </location>
</feature>
<protein>
    <submittedName>
        <fullName evidence="1">Uncharacterized protein</fullName>
    </submittedName>
</protein>
<accession>A0A382ZYA7</accession>
<name>A0A382ZYA7_9ZZZZ</name>
<dbReference type="AlphaFoldDB" id="A0A382ZYA7"/>
<dbReference type="EMBL" id="UINC01187510">
    <property type="protein sequence ID" value="SVE00270.1"/>
    <property type="molecule type" value="Genomic_DNA"/>
</dbReference>
<evidence type="ECO:0000313" key="1">
    <source>
        <dbReference type="EMBL" id="SVE00270.1"/>
    </source>
</evidence>
<proteinExistence type="predicted"/>
<sequence>MSKKFLESEKLKTRALSCIPHQTGT</sequence>
<organism evidence="1">
    <name type="scientific">marine metagenome</name>
    <dbReference type="NCBI Taxonomy" id="408172"/>
    <lineage>
        <taxon>unclassified sequences</taxon>
        <taxon>metagenomes</taxon>
        <taxon>ecological metagenomes</taxon>
    </lineage>
</organism>
<gene>
    <name evidence="1" type="ORF">METZ01_LOCUS453124</name>
</gene>